<dbReference type="OrthoDB" id="6366357at2759"/>
<protein>
    <recommendedName>
        <fullName evidence="4">Venom protein</fullName>
    </recommendedName>
</protein>
<feature type="signal peptide" evidence="1">
    <location>
        <begin position="1"/>
        <end position="17"/>
    </location>
</feature>
<dbReference type="Pfam" id="PF16061">
    <property type="entry name" value="DUF4803"/>
    <property type="match status" value="1"/>
</dbReference>
<dbReference type="PANTHER" id="PTHR47890">
    <property type="entry name" value="LD24308P"/>
    <property type="match status" value="1"/>
</dbReference>
<evidence type="ECO:0000313" key="3">
    <source>
        <dbReference type="Proteomes" id="UP000639338"/>
    </source>
</evidence>
<evidence type="ECO:0000256" key="1">
    <source>
        <dbReference type="SAM" id="SignalP"/>
    </source>
</evidence>
<dbReference type="InterPro" id="IPR032062">
    <property type="entry name" value="DUF4803"/>
</dbReference>
<evidence type="ECO:0000313" key="2">
    <source>
        <dbReference type="EMBL" id="KAF7994556.1"/>
    </source>
</evidence>
<dbReference type="PANTHER" id="PTHR47890:SF1">
    <property type="entry name" value="LD24308P"/>
    <property type="match status" value="1"/>
</dbReference>
<keyword evidence="1" id="KW-0732">Signal</keyword>
<dbReference type="Proteomes" id="UP000639338">
    <property type="component" value="Unassembled WGS sequence"/>
</dbReference>
<proteinExistence type="predicted"/>
<keyword evidence="3" id="KW-1185">Reference proteome</keyword>
<comment type="caution">
    <text evidence="2">The sequence shown here is derived from an EMBL/GenBank/DDBJ whole genome shotgun (WGS) entry which is preliminary data.</text>
</comment>
<dbReference type="EMBL" id="JACMRX010000002">
    <property type="protein sequence ID" value="KAF7994556.1"/>
    <property type="molecule type" value="Genomic_DNA"/>
</dbReference>
<accession>A0A834XXD1</accession>
<reference evidence="2 3" key="1">
    <citation type="submission" date="2020-08" db="EMBL/GenBank/DDBJ databases">
        <title>Aphidius gifuensis genome sequencing and assembly.</title>
        <authorList>
            <person name="Du Z."/>
        </authorList>
    </citation>
    <scope>NUCLEOTIDE SEQUENCE [LARGE SCALE GENOMIC DNA]</scope>
    <source>
        <strain evidence="2">YNYX2018</strain>
        <tissue evidence="2">Adults</tissue>
    </source>
</reference>
<feature type="chain" id="PRO_5032677711" description="Venom protein" evidence="1">
    <location>
        <begin position="18"/>
        <end position="642"/>
    </location>
</feature>
<sequence length="642" mass="74382">MKVTIIIFIVNLWIVNGVKNDFSTIDKLRNDLLELKDVSIEKKFQERSDNDVYDKILKLYDSYGNKIDNEMPNIGRGHLSSLSSLWLWSRAQNDMRILNGLYDSFRQKLHDNIQKKQTFNLQQWIIFSDVILSDPNVAVPNALKRISDLIIKDTLFIHAFKEVSAQICNENQSPQQVLYNLYTTIALAEIKGCAMMQFSYTLLRLYKNGTFEEEINKTFRDYGTRTSETLVAVRTAMAFAPSDLWKCDPQIQEEGKTYEEMKNLFQGYIVNEVDLNREQSCFKSCGSYEYSQVHGCFDNKYCKQQRKCNGKVLHCQYVDADMWICPSEKNSHRRYEYIEYENGKQFGQKNTCTRPTIKVDSWWRWIFWHCSYCMCYCDEDHPESDRYFNLRDVTSDIANNKVVTGVKLVKKNHMVHLQIQEGKLLARGEIDQSSVTWKPVDNFTITDNNVLKNRDFHSLSWDRRAIDLDDLVGKDDQLLTGVRFKLIGAHLNFEIRVTPFNFTSGLLNKPMEMSVWISNDNTDMTTHTNQLGPRTEFNTKELDVSTKTKAPNFPDTKTNQFLHFNPTDLKKDAAQTTIPFIDIQPVYTDPPFPLSGAGIYHKGRDGFGGYIAPKIMTYNFAKHLHADLPPPVPIIGLNDIPQ</sequence>
<gene>
    <name evidence="2" type="ORF">HCN44_004028</name>
</gene>
<evidence type="ECO:0008006" key="4">
    <source>
        <dbReference type="Google" id="ProtNLM"/>
    </source>
</evidence>
<organism evidence="2 3">
    <name type="scientific">Aphidius gifuensis</name>
    <name type="common">Parasitoid wasp</name>
    <dbReference type="NCBI Taxonomy" id="684658"/>
    <lineage>
        <taxon>Eukaryota</taxon>
        <taxon>Metazoa</taxon>
        <taxon>Ecdysozoa</taxon>
        <taxon>Arthropoda</taxon>
        <taxon>Hexapoda</taxon>
        <taxon>Insecta</taxon>
        <taxon>Pterygota</taxon>
        <taxon>Neoptera</taxon>
        <taxon>Endopterygota</taxon>
        <taxon>Hymenoptera</taxon>
        <taxon>Apocrita</taxon>
        <taxon>Ichneumonoidea</taxon>
        <taxon>Braconidae</taxon>
        <taxon>Aphidiinae</taxon>
        <taxon>Aphidius</taxon>
    </lineage>
</organism>
<dbReference type="AlphaFoldDB" id="A0A834XXD1"/>
<name>A0A834XXD1_APHGI</name>